<dbReference type="GO" id="GO:0008033">
    <property type="term" value="P:tRNA processing"/>
    <property type="evidence" value="ECO:0007669"/>
    <property type="project" value="UniProtKB-KW"/>
</dbReference>
<keyword evidence="8" id="KW-0547">Nucleotide-binding</keyword>
<dbReference type="Gene3D" id="3.90.870.10">
    <property type="entry name" value="DHBP synthase"/>
    <property type="match status" value="1"/>
</dbReference>
<evidence type="ECO:0000256" key="10">
    <source>
        <dbReference type="ARBA" id="ARBA00029774"/>
    </source>
</evidence>
<evidence type="ECO:0000256" key="6">
    <source>
        <dbReference type="ARBA" id="ARBA00022694"/>
    </source>
</evidence>
<comment type="subcellular location">
    <subcellularLocation>
        <location evidence="1">Cytoplasm</location>
    </subcellularLocation>
</comment>
<gene>
    <name evidence="13" type="ORF">SAMN02910291_01570</name>
</gene>
<name>A0AA94L2A9_DESDE</name>
<dbReference type="GO" id="GO:0000049">
    <property type="term" value="F:tRNA binding"/>
    <property type="evidence" value="ECO:0007669"/>
    <property type="project" value="TreeGrafter"/>
</dbReference>
<comment type="similarity">
    <text evidence="2">Belongs to the SUA5 family.</text>
</comment>
<keyword evidence="9" id="KW-0067">ATP-binding</keyword>
<evidence type="ECO:0000256" key="4">
    <source>
        <dbReference type="ARBA" id="ARBA00022490"/>
    </source>
</evidence>
<evidence type="ECO:0000256" key="11">
    <source>
        <dbReference type="ARBA" id="ARBA00048366"/>
    </source>
</evidence>
<reference evidence="14" key="1">
    <citation type="submission" date="2016-11" db="EMBL/GenBank/DDBJ databases">
        <authorList>
            <person name="Jaros S."/>
            <person name="Januszkiewicz K."/>
            <person name="Wedrychowicz H."/>
        </authorList>
    </citation>
    <scope>NUCLEOTIDE SEQUENCE [LARGE SCALE GENOMIC DNA]</scope>
    <source>
        <strain evidence="14">DSM 7057</strain>
    </source>
</reference>
<comment type="catalytic activity">
    <reaction evidence="11">
        <text>L-threonine + hydrogencarbonate + ATP = L-threonylcarbamoyladenylate + diphosphate + H2O</text>
        <dbReference type="Rhea" id="RHEA:36407"/>
        <dbReference type="ChEBI" id="CHEBI:15377"/>
        <dbReference type="ChEBI" id="CHEBI:17544"/>
        <dbReference type="ChEBI" id="CHEBI:30616"/>
        <dbReference type="ChEBI" id="CHEBI:33019"/>
        <dbReference type="ChEBI" id="CHEBI:57926"/>
        <dbReference type="ChEBI" id="CHEBI:73682"/>
        <dbReference type="EC" id="2.7.7.87"/>
    </reaction>
</comment>
<evidence type="ECO:0000259" key="12">
    <source>
        <dbReference type="PROSITE" id="PS51163"/>
    </source>
</evidence>
<evidence type="ECO:0000313" key="14">
    <source>
        <dbReference type="Proteomes" id="UP000182680"/>
    </source>
</evidence>
<sequence>MSLQIVCRDLQEAVACLRGGHALIFPTETFYGLGCLASDAAAVSRIYQFKRRPVHKPLPLLAASEGQVRSVAQLEAMPEPLRAFWPGPLTVLLPARQGLPSQLVNEAGQVAVRVTPHPVAAALAQGAGGPLTASSANLNGRSPVCAVADLDPQLLAALQDLGQCPCVVAEGPQPQGGAPSSLVELLPEQGERRAGASCRRLRIIRSGAVSRAALEAAGFTVEP</sequence>
<dbReference type="GO" id="GO:0006450">
    <property type="term" value="P:regulation of translational fidelity"/>
    <property type="evidence" value="ECO:0007669"/>
    <property type="project" value="TreeGrafter"/>
</dbReference>
<evidence type="ECO:0000256" key="7">
    <source>
        <dbReference type="ARBA" id="ARBA00022695"/>
    </source>
</evidence>
<accession>A0AA94L2A9</accession>
<keyword evidence="5" id="KW-0808">Transferase</keyword>
<dbReference type="InterPro" id="IPR050156">
    <property type="entry name" value="TC-AMP_synthase_SUA5"/>
</dbReference>
<dbReference type="GO" id="GO:0005737">
    <property type="term" value="C:cytoplasm"/>
    <property type="evidence" value="ECO:0007669"/>
    <property type="project" value="UniProtKB-SubCell"/>
</dbReference>
<keyword evidence="4" id="KW-0963">Cytoplasm</keyword>
<dbReference type="Pfam" id="PF01300">
    <property type="entry name" value="Sua5_yciO_yrdC"/>
    <property type="match status" value="1"/>
</dbReference>
<dbReference type="SUPFAM" id="SSF55821">
    <property type="entry name" value="YrdC/RibB"/>
    <property type="match status" value="1"/>
</dbReference>
<comment type="caution">
    <text evidence="13">The sequence shown here is derived from an EMBL/GenBank/DDBJ whole genome shotgun (WGS) entry which is preliminary data.</text>
</comment>
<organism evidence="13 14">
    <name type="scientific">Desulfovibrio desulfuricans</name>
    <dbReference type="NCBI Taxonomy" id="876"/>
    <lineage>
        <taxon>Bacteria</taxon>
        <taxon>Pseudomonadati</taxon>
        <taxon>Thermodesulfobacteriota</taxon>
        <taxon>Desulfovibrionia</taxon>
        <taxon>Desulfovibrionales</taxon>
        <taxon>Desulfovibrionaceae</taxon>
        <taxon>Desulfovibrio</taxon>
    </lineage>
</organism>
<evidence type="ECO:0000256" key="2">
    <source>
        <dbReference type="ARBA" id="ARBA00007663"/>
    </source>
</evidence>
<dbReference type="EMBL" id="FPIW01000025">
    <property type="protein sequence ID" value="SFW50060.1"/>
    <property type="molecule type" value="Genomic_DNA"/>
</dbReference>
<dbReference type="RefSeq" id="WP_072311870.1">
    <property type="nucleotide sequence ID" value="NZ_FPIW01000025.1"/>
</dbReference>
<evidence type="ECO:0000256" key="9">
    <source>
        <dbReference type="ARBA" id="ARBA00022840"/>
    </source>
</evidence>
<evidence type="ECO:0000256" key="8">
    <source>
        <dbReference type="ARBA" id="ARBA00022741"/>
    </source>
</evidence>
<dbReference type="InterPro" id="IPR006070">
    <property type="entry name" value="Sua5-like_dom"/>
</dbReference>
<keyword evidence="6" id="KW-0819">tRNA processing</keyword>
<dbReference type="Proteomes" id="UP000182680">
    <property type="component" value="Unassembled WGS sequence"/>
</dbReference>
<dbReference type="PANTHER" id="PTHR17490">
    <property type="entry name" value="SUA5"/>
    <property type="match status" value="1"/>
</dbReference>
<protein>
    <recommendedName>
        <fullName evidence="10">L-threonylcarbamoyladenylate synthase</fullName>
        <ecNumber evidence="3">2.7.7.87</ecNumber>
    </recommendedName>
    <alternativeName>
        <fullName evidence="10">L-threonylcarbamoyladenylate synthase</fullName>
    </alternativeName>
</protein>
<evidence type="ECO:0000256" key="3">
    <source>
        <dbReference type="ARBA" id="ARBA00012584"/>
    </source>
</evidence>
<proteinExistence type="inferred from homology"/>
<dbReference type="AlphaFoldDB" id="A0AA94L2A9"/>
<dbReference type="PANTHER" id="PTHR17490:SF16">
    <property type="entry name" value="THREONYLCARBAMOYL-AMP SYNTHASE"/>
    <property type="match status" value="1"/>
</dbReference>
<dbReference type="EC" id="2.7.7.87" evidence="3"/>
<keyword evidence="7" id="KW-0548">Nucleotidyltransferase</keyword>
<evidence type="ECO:0000256" key="5">
    <source>
        <dbReference type="ARBA" id="ARBA00022679"/>
    </source>
</evidence>
<evidence type="ECO:0000256" key="1">
    <source>
        <dbReference type="ARBA" id="ARBA00004496"/>
    </source>
</evidence>
<dbReference type="GO" id="GO:0003725">
    <property type="term" value="F:double-stranded RNA binding"/>
    <property type="evidence" value="ECO:0007669"/>
    <property type="project" value="InterPro"/>
</dbReference>
<evidence type="ECO:0000313" key="13">
    <source>
        <dbReference type="EMBL" id="SFW50060.1"/>
    </source>
</evidence>
<dbReference type="GO" id="GO:0005524">
    <property type="term" value="F:ATP binding"/>
    <property type="evidence" value="ECO:0007669"/>
    <property type="project" value="UniProtKB-KW"/>
</dbReference>
<dbReference type="PROSITE" id="PS51163">
    <property type="entry name" value="YRDC"/>
    <property type="match status" value="1"/>
</dbReference>
<dbReference type="GO" id="GO:0061710">
    <property type="term" value="F:L-threonylcarbamoyladenylate synthase"/>
    <property type="evidence" value="ECO:0007669"/>
    <property type="project" value="UniProtKB-EC"/>
</dbReference>
<feature type="domain" description="YrdC-like" evidence="12">
    <location>
        <begin position="7"/>
        <end position="209"/>
    </location>
</feature>
<dbReference type="InterPro" id="IPR017945">
    <property type="entry name" value="DHBP_synth_RibB-like_a/b_dom"/>
</dbReference>